<keyword evidence="4" id="KW-1185">Reference proteome</keyword>
<sequence length="97" mass="10207">MKLTLLAFAGMALAGAVLPTASKSDVGIEPAKTSDSVAPRKTYNWGATNWTEVYSEGFAHWMKAYLESLEKNKMGGKASPSDAGAAKVENSNGNGPR</sequence>
<comment type="caution">
    <text evidence="3">The sequence shown here is derived from an EMBL/GenBank/DDBJ whole genome shotgun (WGS) entry which is preliminary data.</text>
</comment>
<keyword evidence="2" id="KW-0732">Signal</keyword>
<gene>
    <name evidence="3" type="ORF">FPHYL_10667</name>
</gene>
<protein>
    <submittedName>
        <fullName evidence="3">Uncharacterized protein</fullName>
    </submittedName>
</protein>
<name>A0A8H5IZS6_9HYPO</name>
<dbReference type="AlphaFoldDB" id="A0A8H5IZS6"/>
<evidence type="ECO:0000313" key="3">
    <source>
        <dbReference type="EMBL" id="KAF5545681.1"/>
    </source>
</evidence>
<dbReference type="Proteomes" id="UP000582016">
    <property type="component" value="Unassembled WGS sequence"/>
</dbReference>
<proteinExistence type="predicted"/>
<feature type="region of interest" description="Disordered" evidence="1">
    <location>
        <begin position="73"/>
        <end position="97"/>
    </location>
</feature>
<organism evidence="3 4">
    <name type="scientific">Fusarium phyllophilum</name>
    <dbReference type="NCBI Taxonomy" id="47803"/>
    <lineage>
        <taxon>Eukaryota</taxon>
        <taxon>Fungi</taxon>
        <taxon>Dikarya</taxon>
        <taxon>Ascomycota</taxon>
        <taxon>Pezizomycotina</taxon>
        <taxon>Sordariomycetes</taxon>
        <taxon>Hypocreomycetidae</taxon>
        <taxon>Hypocreales</taxon>
        <taxon>Nectriaceae</taxon>
        <taxon>Fusarium</taxon>
        <taxon>Fusarium fujikuroi species complex</taxon>
    </lineage>
</organism>
<feature type="signal peptide" evidence="2">
    <location>
        <begin position="1"/>
        <end position="16"/>
    </location>
</feature>
<reference evidence="3 4" key="1">
    <citation type="submission" date="2020-05" db="EMBL/GenBank/DDBJ databases">
        <title>Identification and distribution of gene clusters putatively required for synthesis of sphingolipid metabolism inhibitors in phylogenetically diverse species of the filamentous fungus Fusarium.</title>
        <authorList>
            <person name="Kim H.-S."/>
            <person name="Busman M."/>
            <person name="Brown D.W."/>
            <person name="Divon H."/>
            <person name="Uhlig S."/>
            <person name="Proctor R.H."/>
        </authorList>
    </citation>
    <scope>NUCLEOTIDE SEQUENCE [LARGE SCALE GENOMIC DNA]</scope>
    <source>
        <strain evidence="3 4">NRRL 13617</strain>
    </source>
</reference>
<dbReference type="EMBL" id="JAAOAQ010000476">
    <property type="protein sequence ID" value="KAF5545681.1"/>
    <property type="molecule type" value="Genomic_DNA"/>
</dbReference>
<accession>A0A8H5IZS6</accession>
<feature type="chain" id="PRO_5034458646" evidence="2">
    <location>
        <begin position="17"/>
        <end position="97"/>
    </location>
</feature>
<evidence type="ECO:0000256" key="1">
    <source>
        <dbReference type="SAM" id="MobiDB-lite"/>
    </source>
</evidence>
<evidence type="ECO:0000313" key="4">
    <source>
        <dbReference type="Proteomes" id="UP000582016"/>
    </source>
</evidence>
<evidence type="ECO:0000256" key="2">
    <source>
        <dbReference type="SAM" id="SignalP"/>
    </source>
</evidence>